<keyword evidence="2" id="KW-0677">Repeat</keyword>
<dbReference type="PROSITE" id="PS50294">
    <property type="entry name" value="WD_REPEATS_REGION"/>
    <property type="match status" value="1"/>
</dbReference>
<feature type="repeat" description="WD" evidence="3">
    <location>
        <begin position="1113"/>
        <end position="1144"/>
    </location>
</feature>
<dbReference type="GO" id="GO:0004197">
    <property type="term" value="F:cysteine-type endopeptidase activity"/>
    <property type="evidence" value="ECO:0007669"/>
    <property type="project" value="InterPro"/>
</dbReference>
<protein>
    <submittedName>
        <fullName evidence="8">Uncharacterized protein</fullName>
    </submittedName>
</protein>
<feature type="compositionally biased region" description="Low complexity" evidence="4">
    <location>
        <begin position="1358"/>
        <end position="1373"/>
    </location>
</feature>
<evidence type="ECO:0000256" key="2">
    <source>
        <dbReference type="ARBA" id="ARBA00022737"/>
    </source>
</evidence>
<dbReference type="SMART" id="SM00320">
    <property type="entry name" value="WD40"/>
    <property type="match status" value="5"/>
</dbReference>
<feature type="domain" description="Novel STAND NTPase 1" evidence="7">
    <location>
        <begin position="271"/>
        <end position="686"/>
    </location>
</feature>
<dbReference type="PROSITE" id="PS50082">
    <property type="entry name" value="WD_REPEATS_2"/>
    <property type="match status" value="2"/>
</dbReference>
<dbReference type="InterPro" id="IPR019775">
    <property type="entry name" value="WD40_repeat_CS"/>
</dbReference>
<keyword evidence="5" id="KW-0472">Membrane</keyword>
<evidence type="ECO:0000259" key="6">
    <source>
        <dbReference type="Pfam" id="PF00656"/>
    </source>
</evidence>
<dbReference type="InterPro" id="IPR011600">
    <property type="entry name" value="Pept_C14_caspase"/>
</dbReference>
<sequence length="1373" mass="145303">MSNRSRRALATDGLALLIGAGTYTGALTDVPAVASTLADLERLLISRCGMRPSAVRRHLDLASPLEMGDVIAAGAEDAAGGPLLVYYVGHGLVSSGNGLYLATAATDRRPSRVEHTALSYQTVRRYLWDCAARPLIVVLDCCFAGKATAGLGGTGDEMADLAGIDGAFVLTSAGADELALAPEGARHTAFTGELIRLLTDGWQDGPQYLTLQDLYRELARTLPAAGGPRPRIRTTGNAGHLILTDNPAYRIRAPLRGPAVAADPLATGECPYRGLAAFESDDAQWFYGREALTESLVRRVAERFDQPAPLFVTGASGAGKSSLLRAGLLPAVARGDLDISGSVAWPRLLFTPTADPIGQLAQQLAGIAQSGPDRDRLRATLLDRPSEATAVAHAALRETLGPSGDSGRVVLVVDQFEETFTQCTDPMAQQAFIAALGALAGDGDDVPAALVVLGVRADFLGRCAGYPGLARALENSPALVGAMNGRELTDAVERPAAAVGLAVETGLADLMLADLGVPRDGGPNDHAGRLPLLSHALLATWHNREDGVLTIPAYRATGGIHGALASTADKVLADLDEAERAAARQVLCRLVRVGDGTDDTRRRVGWTQLLSELADPASAETALRAFSADQARLVTIDEETVEITHEALLSAWPTLRAWLDSDREGLIIHQRLLDAALAWDREGREPAALYGDSRLEVARGWAESQGQPDRLGELPAAFLAESIAAETARQSAAKRRTRRLAVLSLVLTILLVASVTAAVAAVTAFRSADEQRRIAAIRALTVQADAVQATQPGTATQLAVAAYRLDPSRDNRANLIKHIQASRYAGTVGEFGSHVRSLAVSPKLDLAVLGGFDNLFAEDLPKSTVWDIRDRHRPRRVAELPHEEGWNTGPTYEAAFSPDGRYLIEGNVMWDLKDPANPQALSVLTTPGLREAGWPRVWAVAYSPDGDKVVISWGNDPRQVAIWDVTDPANPRIETELPQQPAPVWSVAFSPDGETLLTGSDNGQALLWDIRYPGYTPSLRSRIGSGSEPIWTVGFSRSRDLAVVGTGSGRAELWNVSDPIYPTFYATLTGMQGAVWTSSFNTEGTTVTLAGRDDTGASVWDITSAYPRRVATLEGHSGPVSEILVGDDRTMLTAALDGSARIWSTVDPLRPDPHRVLSPLSRLTLGDDGGTVLVHGDAVPGRLVTMPERPAGSPSESSFQTGSGETVQQLTAGGRTALISAGDDFLLRDLSSGAELARFPNARAVQLAEAAPLAAVIGGETSGAVLWDLGDPADPEQLATLPDADTVALSRDGRVAMAWSEAQQRTTVWNLDDRHHPRQIFTADGTARTLSPDGTVAMITDPPPLPTATRRANPRPSPSGGSTAPAPPGANAS</sequence>
<reference evidence="8 9" key="2">
    <citation type="submission" date="2020-03" db="EMBL/GenBank/DDBJ databases">
        <authorList>
            <person name="Ichikawa N."/>
            <person name="Kimura A."/>
            <person name="Kitahashi Y."/>
            <person name="Uohara A."/>
        </authorList>
    </citation>
    <scope>NUCLEOTIDE SEQUENCE [LARGE SCALE GENOMIC DNA]</scope>
    <source>
        <strain evidence="8 9">NBRC 108639</strain>
    </source>
</reference>
<dbReference type="PROSITE" id="PS00678">
    <property type="entry name" value="WD_REPEATS_1"/>
    <property type="match status" value="1"/>
</dbReference>
<dbReference type="RefSeq" id="WP_173059605.1">
    <property type="nucleotide sequence ID" value="NZ_BLPF01000002.1"/>
</dbReference>
<reference evidence="8 9" key="1">
    <citation type="submission" date="2020-03" db="EMBL/GenBank/DDBJ databases">
        <title>Whole genome shotgun sequence of Phytohabitans houttuyneae NBRC 108639.</title>
        <authorList>
            <person name="Komaki H."/>
            <person name="Tamura T."/>
        </authorList>
    </citation>
    <scope>NUCLEOTIDE SEQUENCE [LARGE SCALE GENOMIC DNA]</scope>
    <source>
        <strain evidence="8 9">NBRC 108639</strain>
    </source>
</reference>
<keyword evidence="9" id="KW-1185">Reference proteome</keyword>
<comment type="caution">
    <text evidence="8">The sequence shown here is derived from an EMBL/GenBank/DDBJ whole genome shotgun (WGS) entry which is preliminary data.</text>
</comment>
<keyword evidence="5" id="KW-0812">Transmembrane</keyword>
<keyword evidence="5" id="KW-1133">Transmembrane helix</keyword>
<name>A0A6V8KC54_9ACTN</name>
<dbReference type="GO" id="GO:0006508">
    <property type="term" value="P:proteolysis"/>
    <property type="evidence" value="ECO:0007669"/>
    <property type="project" value="InterPro"/>
</dbReference>
<dbReference type="InterPro" id="IPR049052">
    <property type="entry name" value="nSTAND1"/>
</dbReference>
<dbReference type="Gene3D" id="2.130.10.10">
    <property type="entry name" value="YVTN repeat-like/Quinoprotein amine dehydrogenase"/>
    <property type="match status" value="3"/>
</dbReference>
<dbReference type="Proteomes" id="UP000482800">
    <property type="component" value="Unassembled WGS sequence"/>
</dbReference>
<dbReference type="PANTHER" id="PTHR22847">
    <property type="entry name" value="WD40 REPEAT PROTEIN"/>
    <property type="match status" value="1"/>
</dbReference>
<dbReference type="InterPro" id="IPR001680">
    <property type="entry name" value="WD40_rpt"/>
</dbReference>
<dbReference type="InterPro" id="IPR015943">
    <property type="entry name" value="WD40/YVTN_repeat-like_dom_sf"/>
</dbReference>
<gene>
    <name evidence="8" type="ORF">Phou_052000</name>
</gene>
<dbReference type="EMBL" id="BLPF01000002">
    <property type="protein sequence ID" value="GFJ81020.1"/>
    <property type="molecule type" value="Genomic_DNA"/>
</dbReference>
<dbReference type="Pfam" id="PF00656">
    <property type="entry name" value="Peptidase_C14"/>
    <property type="match status" value="1"/>
</dbReference>
<dbReference type="PANTHER" id="PTHR22847:SF637">
    <property type="entry name" value="WD REPEAT DOMAIN 5B"/>
    <property type="match status" value="1"/>
</dbReference>
<evidence type="ECO:0000256" key="4">
    <source>
        <dbReference type="SAM" id="MobiDB-lite"/>
    </source>
</evidence>
<evidence type="ECO:0000313" key="9">
    <source>
        <dbReference type="Proteomes" id="UP000482800"/>
    </source>
</evidence>
<dbReference type="InterPro" id="IPR036322">
    <property type="entry name" value="WD40_repeat_dom_sf"/>
</dbReference>
<feature type="region of interest" description="Disordered" evidence="4">
    <location>
        <begin position="1188"/>
        <end position="1207"/>
    </location>
</feature>
<feature type="transmembrane region" description="Helical" evidence="5">
    <location>
        <begin position="740"/>
        <end position="765"/>
    </location>
</feature>
<dbReference type="SUPFAM" id="SSF50969">
    <property type="entry name" value="YVTN repeat-like/Quinoprotein amine dehydrogenase"/>
    <property type="match status" value="1"/>
</dbReference>
<evidence type="ECO:0000256" key="1">
    <source>
        <dbReference type="ARBA" id="ARBA00022574"/>
    </source>
</evidence>
<dbReference type="NCBIfam" id="NF047832">
    <property type="entry name" value="caspase_w_EACC1"/>
    <property type="match status" value="1"/>
</dbReference>
<feature type="compositionally biased region" description="Polar residues" evidence="4">
    <location>
        <begin position="1194"/>
        <end position="1207"/>
    </location>
</feature>
<evidence type="ECO:0000259" key="7">
    <source>
        <dbReference type="Pfam" id="PF20703"/>
    </source>
</evidence>
<evidence type="ECO:0000256" key="3">
    <source>
        <dbReference type="PROSITE-ProRule" id="PRU00221"/>
    </source>
</evidence>
<feature type="region of interest" description="Disordered" evidence="4">
    <location>
        <begin position="1326"/>
        <end position="1373"/>
    </location>
</feature>
<dbReference type="SUPFAM" id="SSF50978">
    <property type="entry name" value="WD40 repeat-like"/>
    <property type="match status" value="1"/>
</dbReference>
<evidence type="ECO:0000313" key="8">
    <source>
        <dbReference type="EMBL" id="GFJ81020.1"/>
    </source>
</evidence>
<evidence type="ECO:0000256" key="5">
    <source>
        <dbReference type="SAM" id="Phobius"/>
    </source>
</evidence>
<proteinExistence type="predicted"/>
<feature type="domain" description="Peptidase C14 caspase" evidence="6">
    <location>
        <begin position="13"/>
        <end position="222"/>
    </location>
</feature>
<dbReference type="Pfam" id="PF00400">
    <property type="entry name" value="WD40"/>
    <property type="match status" value="2"/>
</dbReference>
<dbReference type="Gene3D" id="3.40.50.1460">
    <property type="match status" value="1"/>
</dbReference>
<accession>A0A6V8KC54</accession>
<dbReference type="Pfam" id="PF20703">
    <property type="entry name" value="nSTAND1"/>
    <property type="match status" value="1"/>
</dbReference>
<keyword evidence="1 3" id="KW-0853">WD repeat</keyword>
<feature type="repeat" description="WD" evidence="3">
    <location>
        <begin position="977"/>
        <end position="1011"/>
    </location>
</feature>
<dbReference type="InterPro" id="IPR011044">
    <property type="entry name" value="Quino_amine_DH_bsu"/>
</dbReference>
<organism evidence="8 9">
    <name type="scientific">Phytohabitans houttuyneae</name>
    <dbReference type="NCBI Taxonomy" id="1076126"/>
    <lineage>
        <taxon>Bacteria</taxon>
        <taxon>Bacillati</taxon>
        <taxon>Actinomycetota</taxon>
        <taxon>Actinomycetes</taxon>
        <taxon>Micromonosporales</taxon>
        <taxon>Micromonosporaceae</taxon>
    </lineage>
</organism>